<dbReference type="PANTHER" id="PTHR40469">
    <property type="entry name" value="SECRETED GLYCOSYL HYDROLASE"/>
    <property type="match status" value="1"/>
</dbReference>
<name>A0A518ASX4_9BACT</name>
<dbReference type="Gene3D" id="3.40.50.880">
    <property type="match status" value="1"/>
</dbReference>
<dbReference type="AlphaFoldDB" id="A0A518ASX4"/>
<gene>
    <name evidence="2" type="ORF">Pan181_40190</name>
</gene>
<accession>A0A518ASX4</accession>
<dbReference type="RefSeq" id="WP_145249171.1">
    <property type="nucleotide sequence ID" value="NZ_CP036278.1"/>
</dbReference>
<sequence>MVKCRLLENGSRRFSPTIRGTVLLAMVCIAGRYAGADEPTSFHMPDYGGMTPPPARSMDDVDAALKGEDPTPKSDEVLKVLLVAGPKDHNLGEHDYPAWLKVWSKLLAKAPRTEVATAWLFPTPEEADAADVIVFYQKGDWNDARAELIDRFLAHGGGLVYIHWAVNGNEQPEQFAKRIGLASKAGAVGYRHGELNIDFTPASDHPVARNFAGVEWRDETYWRLRGDATQIDLLGTSREEGEDTPQFWTYQPGKGRVFVSIPGHYMWTFDDPMFRLLLMRGIAWSGGHNVDRFNDLILLDARVE</sequence>
<evidence type="ECO:0000313" key="2">
    <source>
        <dbReference type="EMBL" id="QDU57796.1"/>
    </source>
</evidence>
<evidence type="ECO:0000259" key="1">
    <source>
        <dbReference type="Pfam" id="PF06283"/>
    </source>
</evidence>
<dbReference type="SUPFAM" id="SSF52317">
    <property type="entry name" value="Class I glutamine amidotransferase-like"/>
    <property type="match status" value="1"/>
</dbReference>
<dbReference type="OrthoDB" id="233791at2"/>
<protein>
    <submittedName>
        <fullName evidence="2">Trehalose utilization</fullName>
    </submittedName>
</protein>
<dbReference type="PANTHER" id="PTHR40469:SF2">
    <property type="entry name" value="GALACTOSE-BINDING DOMAIN-LIKE SUPERFAMILY PROTEIN"/>
    <property type="match status" value="1"/>
</dbReference>
<evidence type="ECO:0000313" key="3">
    <source>
        <dbReference type="Proteomes" id="UP000315750"/>
    </source>
</evidence>
<dbReference type="InterPro" id="IPR029062">
    <property type="entry name" value="Class_I_gatase-like"/>
</dbReference>
<reference evidence="2 3" key="1">
    <citation type="submission" date="2019-02" db="EMBL/GenBank/DDBJ databases">
        <title>Deep-cultivation of Planctomycetes and their phenomic and genomic characterization uncovers novel biology.</title>
        <authorList>
            <person name="Wiegand S."/>
            <person name="Jogler M."/>
            <person name="Boedeker C."/>
            <person name="Pinto D."/>
            <person name="Vollmers J."/>
            <person name="Rivas-Marin E."/>
            <person name="Kohn T."/>
            <person name="Peeters S.H."/>
            <person name="Heuer A."/>
            <person name="Rast P."/>
            <person name="Oberbeckmann S."/>
            <person name="Bunk B."/>
            <person name="Jeske O."/>
            <person name="Meyerdierks A."/>
            <person name="Storesund J.E."/>
            <person name="Kallscheuer N."/>
            <person name="Luecker S."/>
            <person name="Lage O.M."/>
            <person name="Pohl T."/>
            <person name="Merkel B.J."/>
            <person name="Hornburger P."/>
            <person name="Mueller R.-W."/>
            <person name="Bruemmer F."/>
            <person name="Labrenz M."/>
            <person name="Spormann A.M."/>
            <person name="Op den Camp H."/>
            <person name="Overmann J."/>
            <person name="Amann R."/>
            <person name="Jetten M.S.M."/>
            <person name="Mascher T."/>
            <person name="Medema M.H."/>
            <person name="Devos D.P."/>
            <person name="Kaster A.-K."/>
            <person name="Ovreas L."/>
            <person name="Rohde M."/>
            <person name="Galperin M.Y."/>
            <person name="Jogler C."/>
        </authorList>
    </citation>
    <scope>NUCLEOTIDE SEQUENCE [LARGE SCALE GENOMIC DNA]</scope>
    <source>
        <strain evidence="2 3">Pan181</strain>
    </source>
</reference>
<dbReference type="EMBL" id="CP036278">
    <property type="protein sequence ID" value="QDU57796.1"/>
    <property type="molecule type" value="Genomic_DNA"/>
</dbReference>
<proteinExistence type="predicted"/>
<dbReference type="InterPro" id="IPR029010">
    <property type="entry name" value="ThuA-like"/>
</dbReference>
<feature type="domain" description="ThuA-like" evidence="1">
    <location>
        <begin position="121"/>
        <end position="284"/>
    </location>
</feature>
<keyword evidence="3" id="KW-1185">Reference proteome</keyword>
<dbReference type="Proteomes" id="UP000315750">
    <property type="component" value="Chromosome"/>
</dbReference>
<dbReference type="Pfam" id="PF06283">
    <property type="entry name" value="ThuA"/>
    <property type="match status" value="1"/>
</dbReference>
<organism evidence="2 3">
    <name type="scientific">Aeoliella mucimassa</name>
    <dbReference type="NCBI Taxonomy" id="2527972"/>
    <lineage>
        <taxon>Bacteria</taxon>
        <taxon>Pseudomonadati</taxon>
        <taxon>Planctomycetota</taxon>
        <taxon>Planctomycetia</taxon>
        <taxon>Pirellulales</taxon>
        <taxon>Lacipirellulaceae</taxon>
        <taxon>Aeoliella</taxon>
    </lineage>
</organism>
<dbReference type="KEGG" id="amuc:Pan181_40190"/>